<dbReference type="PANTHER" id="PTHR48480:SF2">
    <property type="entry name" value="PEPTIDASE D"/>
    <property type="match status" value="1"/>
</dbReference>
<dbReference type="Pfam" id="PF00557">
    <property type="entry name" value="Peptidase_M24"/>
    <property type="match status" value="1"/>
</dbReference>
<dbReference type="InterPro" id="IPR036005">
    <property type="entry name" value="Creatinase/aminopeptidase-like"/>
</dbReference>
<keyword evidence="6" id="KW-0464">Manganese</keyword>
<proteinExistence type="predicted"/>
<keyword evidence="4" id="KW-0378">Hydrolase</keyword>
<evidence type="ECO:0000259" key="7">
    <source>
        <dbReference type="Pfam" id="PF00557"/>
    </source>
</evidence>
<dbReference type="AlphaFoldDB" id="A0ABD1M0Z8"/>
<dbReference type="GO" id="GO:0008237">
    <property type="term" value="F:metallopeptidase activity"/>
    <property type="evidence" value="ECO:0007669"/>
    <property type="project" value="UniProtKB-KW"/>
</dbReference>
<evidence type="ECO:0000256" key="3">
    <source>
        <dbReference type="ARBA" id="ARBA00022723"/>
    </source>
</evidence>
<reference evidence="8 9" key="1">
    <citation type="submission" date="2024-08" db="EMBL/GenBank/DDBJ databases">
        <title>Insights into the chromosomal genome structure of Flemingia macrophylla.</title>
        <authorList>
            <person name="Ding Y."/>
            <person name="Zhao Y."/>
            <person name="Bi W."/>
            <person name="Wu M."/>
            <person name="Zhao G."/>
            <person name="Gong Y."/>
            <person name="Li W."/>
            <person name="Zhang P."/>
        </authorList>
    </citation>
    <scope>NUCLEOTIDE SEQUENCE [LARGE SCALE GENOMIC DNA]</scope>
    <source>
        <strain evidence="8">DYQJB</strain>
        <tissue evidence="8">Leaf</tissue>
    </source>
</reference>
<evidence type="ECO:0000256" key="1">
    <source>
        <dbReference type="ARBA" id="ARBA00001936"/>
    </source>
</evidence>
<dbReference type="PANTHER" id="PTHR48480">
    <property type="match status" value="1"/>
</dbReference>
<dbReference type="GO" id="GO:0006508">
    <property type="term" value="P:proteolysis"/>
    <property type="evidence" value="ECO:0007669"/>
    <property type="project" value="UniProtKB-KW"/>
</dbReference>
<evidence type="ECO:0000256" key="4">
    <source>
        <dbReference type="ARBA" id="ARBA00022801"/>
    </source>
</evidence>
<dbReference type="Gene3D" id="3.90.230.10">
    <property type="entry name" value="Creatinase/methionine aminopeptidase superfamily"/>
    <property type="match status" value="1"/>
</dbReference>
<evidence type="ECO:0000256" key="6">
    <source>
        <dbReference type="ARBA" id="ARBA00023211"/>
    </source>
</evidence>
<dbReference type="EMBL" id="JBGMDY010000006">
    <property type="protein sequence ID" value="KAL2329440.1"/>
    <property type="molecule type" value="Genomic_DNA"/>
</dbReference>
<keyword evidence="5" id="KW-0482">Metalloprotease</keyword>
<keyword evidence="9" id="KW-1185">Reference proteome</keyword>
<name>A0ABD1M0Z8_9FABA</name>
<organism evidence="8 9">
    <name type="scientific">Flemingia macrophylla</name>
    <dbReference type="NCBI Taxonomy" id="520843"/>
    <lineage>
        <taxon>Eukaryota</taxon>
        <taxon>Viridiplantae</taxon>
        <taxon>Streptophyta</taxon>
        <taxon>Embryophyta</taxon>
        <taxon>Tracheophyta</taxon>
        <taxon>Spermatophyta</taxon>
        <taxon>Magnoliopsida</taxon>
        <taxon>eudicotyledons</taxon>
        <taxon>Gunneridae</taxon>
        <taxon>Pentapetalae</taxon>
        <taxon>rosids</taxon>
        <taxon>fabids</taxon>
        <taxon>Fabales</taxon>
        <taxon>Fabaceae</taxon>
        <taxon>Papilionoideae</taxon>
        <taxon>50 kb inversion clade</taxon>
        <taxon>NPAAA clade</taxon>
        <taxon>indigoferoid/millettioid clade</taxon>
        <taxon>Phaseoleae</taxon>
        <taxon>Flemingia</taxon>
    </lineage>
</organism>
<dbReference type="GO" id="GO:0046872">
    <property type="term" value="F:metal ion binding"/>
    <property type="evidence" value="ECO:0007669"/>
    <property type="project" value="UniProtKB-KW"/>
</dbReference>
<evidence type="ECO:0000313" key="9">
    <source>
        <dbReference type="Proteomes" id="UP001603857"/>
    </source>
</evidence>
<protein>
    <recommendedName>
        <fullName evidence="7">Peptidase M24 domain-containing protein</fullName>
    </recommendedName>
</protein>
<dbReference type="InterPro" id="IPR000994">
    <property type="entry name" value="Pept_M24"/>
</dbReference>
<keyword evidence="2" id="KW-0645">Protease</keyword>
<comment type="caution">
    <text evidence="8">The sequence shown here is derived from an EMBL/GenBank/DDBJ whole genome shotgun (WGS) entry which is preliminary data.</text>
</comment>
<keyword evidence="3" id="KW-0479">Metal-binding</keyword>
<feature type="domain" description="Peptidase M24" evidence="7">
    <location>
        <begin position="59"/>
        <end position="137"/>
    </location>
</feature>
<accession>A0ABD1M0Z8</accession>
<dbReference type="InterPro" id="IPR052433">
    <property type="entry name" value="X-Pro_dipept-like"/>
</dbReference>
<comment type="cofactor">
    <cofactor evidence="1">
        <name>Mn(2+)</name>
        <dbReference type="ChEBI" id="CHEBI:29035"/>
    </cofactor>
</comment>
<gene>
    <name evidence="8" type="ORF">Fmac_017021</name>
</gene>
<evidence type="ECO:0000256" key="5">
    <source>
        <dbReference type="ARBA" id="ARBA00023049"/>
    </source>
</evidence>
<evidence type="ECO:0000256" key="2">
    <source>
        <dbReference type="ARBA" id="ARBA00022670"/>
    </source>
</evidence>
<dbReference type="Proteomes" id="UP001603857">
    <property type="component" value="Unassembled WGS sequence"/>
</dbReference>
<sequence length="166" mass="18642">MGRKWKRREERLVLRIWGFVKTGLCHGHTGVVSDLAMNYKHSNFLGWLSVDVRSQSLLVNKVVLHAHNVVISAMKPGINWVDMHIATGCAVFMPHGLGHFLGIDTHDPGGYLKGLEGKKEPGLKSLRTIRDLREGMVSLASEFMCNYLSRNVTTSFGYDYLDIIVC</sequence>
<evidence type="ECO:0000313" key="8">
    <source>
        <dbReference type="EMBL" id="KAL2329440.1"/>
    </source>
</evidence>
<dbReference type="SUPFAM" id="SSF55920">
    <property type="entry name" value="Creatinase/aminopeptidase"/>
    <property type="match status" value="1"/>
</dbReference>